<evidence type="ECO:0000256" key="3">
    <source>
        <dbReference type="ARBA" id="ARBA00023172"/>
    </source>
</evidence>
<proteinExistence type="inferred from homology"/>
<dbReference type="Gene3D" id="1.10.443.10">
    <property type="entry name" value="Intergrase catalytic core"/>
    <property type="match status" value="1"/>
</dbReference>
<sequence>MASVDRLPSGKWRATVVLPLRTEDGRKRRITKTHRLRSVVVAWAQELEGAVAAGKWLHPKGADVTLAEYRERWAAQRLAEGRSSAKVGDSHWRNHIEPVWGGHPVGLITRPELRAWVKRMAETQCAKCRGYPGVKGDGMLARHKVTLTGAAAARAAKRKEPLEQVCTGTGQAPGLGAWTIQGAVTHLSALLTAAVDDGLIPANPALRLGLPPTRPKPVFFWTRSEAAAIVAQLDGLNATAVDLAMHVGLRPGELFGLKRRYVDTGIWLIHVHGVATRDGWKPHAKTAKSHRAVPVPPKLRAAIAARCEEIGPDDLVFPAPTGGVWDDRNFAERVFAPAVRAAGVKTGTPYDMRHTAASWLVQAGVDLQRVQELLGHEKYSTTLRYAHLRPGAFDEVLAAWGDVEARADR</sequence>
<comment type="caution">
    <text evidence="5">The sequence shown here is derived from an EMBL/GenBank/DDBJ whole genome shotgun (WGS) entry which is preliminary data.</text>
</comment>
<dbReference type="PANTHER" id="PTHR30349:SF64">
    <property type="entry name" value="PROPHAGE INTEGRASE INTD-RELATED"/>
    <property type="match status" value="1"/>
</dbReference>
<dbReference type="Proteomes" id="UP001501495">
    <property type="component" value="Unassembled WGS sequence"/>
</dbReference>
<dbReference type="PANTHER" id="PTHR30349">
    <property type="entry name" value="PHAGE INTEGRASE-RELATED"/>
    <property type="match status" value="1"/>
</dbReference>
<dbReference type="InterPro" id="IPR002104">
    <property type="entry name" value="Integrase_catalytic"/>
</dbReference>
<dbReference type="SUPFAM" id="SSF56349">
    <property type="entry name" value="DNA breaking-rejoining enzymes"/>
    <property type="match status" value="1"/>
</dbReference>
<keyword evidence="6" id="KW-1185">Reference proteome</keyword>
<dbReference type="InterPro" id="IPR010998">
    <property type="entry name" value="Integrase_recombinase_N"/>
</dbReference>
<evidence type="ECO:0000259" key="4">
    <source>
        <dbReference type="PROSITE" id="PS51898"/>
    </source>
</evidence>
<dbReference type="InterPro" id="IPR011010">
    <property type="entry name" value="DNA_brk_join_enz"/>
</dbReference>
<dbReference type="Gene3D" id="1.10.150.130">
    <property type="match status" value="1"/>
</dbReference>
<protein>
    <recommendedName>
        <fullName evidence="4">Tyr recombinase domain-containing protein</fullName>
    </recommendedName>
</protein>
<keyword evidence="2" id="KW-0238">DNA-binding</keyword>
<keyword evidence="3" id="KW-0233">DNA recombination</keyword>
<evidence type="ECO:0000313" key="6">
    <source>
        <dbReference type="Proteomes" id="UP001501495"/>
    </source>
</evidence>
<comment type="similarity">
    <text evidence="1">Belongs to the 'phage' integrase family.</text>
</comment>
<evidence type="ECO:0000256" key="1">
    <source>
        <dbReference type="ARBA" id="ARBA00008857"/>
    </source>
</evidence>
<reference evidence="6" key="1">
    <citation type="journal article" date="2019" name="Int. J. Syst. Evol. Microbiol.">
        <title>The Global Catalogue of Microorganisms (GCM) 10K type strain sequencing project: providing services to taxonomists for standard genome sequencing and annotation.</title>
        <authorList>
            <consortium name="The Broad Institute Genomics Platform"/>
            <consortium name="The Broad Institute Genome Sequencing Center for Infectious Disease"/>
            <person name="Wu L."/>
            <person name="Ma J."/>
        </authorList>
    </citation>
    <scope>NUCLEOTIDE SEQUENCE [LARGE SCALE GENOMIC DNA]</scope>
    <source>
        <strain evidence="6">JCM 16703</strain>
    </source>
</reference>
<gene>
    <name evidence="5" type="ORF">GCM10022215_32550</name>
</gene>
<name>A0ABP7XSE3_9ACTN</name>
<dbReference type="EMBL" id="BAAAZH010000025">
    <property type="protein sequence ID" value="GAA4124692.1"/>
    <property type="molecule type" value="Genomic_DNA"/>
</dbReference>
<dbReference type="CDD" id="cd00796">
    <property type="entry name" value="INT_Rci_Hp1_C"/>
    <property type="match status" value="1"/>
</dbReference>
<organism evidence="5 6">
    <name type="scientific">Nocardioides fonticola</name>
    <dbReference type="NCBI Taxonomy" id="450363"/>
    <lineage>
        <taxon>Bacteria</taxon>
        <taxon>Bacillati</taxon>
        <taxon>Actinomycetota</taxon>
        <taxon>Actinomycetes</taxon>
        <taxon>Propionibacteriales</taxon>
        <taxon>Nocardioidaceae</taxon>
        <taxon>Nocardioides</taxon>
    </lineage>
</organism>
<feature type="domain" description="Tyr recombinase" evidence="4">
    <location>
        <begin position="216"/>
        <end position="398"/>
    </location>
</feature>
<dbReference type="Pfam" id="PF00589">
    <property type="entry name" value="Phage_integrase"/>
    <property type="match status" value="1"/>
</dbReference>
<evidence type="ECO:0000256" key="2">
    <source>
        <dbReference type="ARBA" id="ARBA00023125"/>
    </source>
</evidence>
<evidence type="ECO:0000313" key="5">
    <source>
        <dbReference type="EMBL" id="GAA4124692.1"/>
    </source>
</evidence>
<dbReference type="InterPro" id="IPR050090">
    <property type="entry name" value="Tyrosine_recombinase_XerCD"/>
</dbReference>
<dbReference type="InterPro" id="IPR013762">
    <property type="entry name" value="Integrase-like_cat_sf"/>
</dbReference>
<dbReference type="PROSITE" id="PS51898">
    <property type="entry name" value="TYR_RECOMBINASE"/>
    <property type="match status" value="1"/>
</dbReference>
<accession>A0ABP7XSE3</accession>